<feature type="region of interest" description="Disordered" evidence="1">
    <location>
        <begin position="293"/>
        <end position="312"/>
    </location>
</feature>
<protein>
    <submittedName>
        <fullName evidence="2">Uncharacterized protein</fullName>
    </submittedName>
</protein>
<proteinExistence type="predicted"/>
<dbReference type="Proteomes" id="UP000308199">
    <property type="component" value="Unassembled WGS sequence"/>
</dbReference>
<gene>
    <name evidence="2" type="ORF">EW145_g7603</name>
</gene>
<reference evidence="2 3" key="1">
    <citation type="submission" date="2019-02" db="EMBL/GenBank/DDBJ databases">
        <title>Genome sequencing of the rare red list fungi Phellinidium pouzarii.</title>
        <authorList>
            <person name="Buettner E."/>
            <person name="Kellner H."/>
        </authorList>
    </citation>
    <scope>NUCLEOTIDE SEQUENCE [LARGE SCALE GENOMIC DNA]</scope>
    <source>
        <strain evidence="2 3">DSM 108285</strain>
    </source>
</reference>
<evidence type="ECO:0000313" key="2">
    <source>
        <dbReference type="EMBL" id="THG97490.1"/>
    </source>
</evidence>
<name>A0A4S4KHZ7_9AGAM</name>
<dbReference type="OrthoDB" id="10565240at2759"/>
<feature type="region of interest" description="Disordered" evidence="1">
    <location>
        <begin position="387"/>
        <end position="419"/>
    </location>
</feature>
<accession>A0A4S4KHZ7</accession>
<keyword evidence="3" id="KW-1185">Reference proteome</keyword>
<comment type="caution">
    <text evidence="2">The sequence shown here is derived from an EMBL/GenBank/DDBJ whole genome shotgun (WGS) entry which is preliminary data.</text>
</comment>
<organism evidence="2 3">
    <name type="scientific">Phellinidium pouzarii</name>
    <dbReference type="NCBI Taxonomy" id="167371"/>
    <lineage>
        <taxon>Eukaryota</taxon>
        <taxon>Fungi</taxon>
        <taxon>Dikarya</taxon>
        <taxon>Basidiomycota</taxon>
        <taxon>Agaricomycotina</taxon>
        <taxon>Agaricomycetes</taxon>
        <taxon>Hymenochaetales</taxon>
        <taxon>Hymenochaetaceae</taxon>
        <taxon>Phellinidium</taxon>
    </lineage>
</organism>
<evidence type="ECO:0000313" key="3">
    <source>
        <dbReference type="Proteomes" id="UP000308199"/>
    </source>
</evidence>
<dbReference type="AlphaFoldDB" id="A0A4S4KHZ7"/>
<sequence>MSTRPLACGSLSLGLRTILKFSPTVYNYNYNHTSQLNSKDSPNKKRLTRRTSMHVSSRDITRYAKILNSGLKTRTFLRCVYADEGNSLLCPSRKCLVCVPEVEVHTLAQGLLCPGRAQSEYEATVYQVFPYVLNTEGVAFIALRYLARALYAPHANVFAYTYYAHRFTALLVEYIDAALELQRPEGTLEWEWENLDALVAQVFAEDYWYFGSATRPELVDWIWSKIVERVLRLAEYFPETVAQLAKQTDVQQNLASGNLRALAIYPTLVLRSAEAAHDAGDFDVCASVDRPPASFGPRRPRHPAHKPEGDGYQEIDSVADAALLALYSRRLASFSASDDEKTAAHAIHHIKIIASLDRYCFASISDAVANTSLISERHEAIARHLRNAAAEHRRQRSRERPTTRTMGVPAPRRRDDGAMHVRHGPAFSRRHPCDTCAARGAWAQWLASSTASCEALVASDDQLLWLYVTPAAPLRRTRARRRWPRPRPRGRRRARRAGVHREPRRAARRVRRARVLAHDALHGGAAPDDDGSAGGVDADPEDVSLGLGRGFAEPPLFTPGVDATGPVYWREVWIDDDEDSIGSESTDAEFWCSDDTVDFNFKLG</sequence>
<feature type="compositionally biased region" description="Basic residues" evidence="1">
    <location>
        <begin position="478"/>
        <end position="498"/>
    </location>
</feature>
<dbReference type="EMBL" id="SGPK01000798">
    <property type="protein sequence ID" value="THG97490.1"/>
    <property type="molecule type" value="Genomic_DNA"/>
</dbReference>
<feature type="region of interest" description="Disordered" evidence="1">
    <location>
        <begin position="478"/>
        <end position="542"/>
    </location>
</feature>
<evidence type="ECO:0000256" key="1">
    <source>
        <dbReference type="SAM" id="MobiDB-lite"/>
    </source>
</evidence>
<feature type="compositionally biased region" description="Basic residues" evidence="1">
    <location>
        <begin position="506"/>
        <end position="515"/>
    </location>
</feature>